<sequence length="490" mass="53566">MPAPVPAPVAERSPRRDRDLVRNGLPVEPDTSQPLPKRLLRTPLAWLTFLLLVGYAVCLVLLYRQVVPDQQVPGGVLPGLGREAVPIAARYALVTAVPLSLLFLWADRFRPQRFWVWLMTFGWGACVATYVAAQINTWAASHLSIIGDGDPATGARAAIFVAPFVEEAAKATVLFWLAILMRYAWVSRLSGIVLAGLSGAAFAFVENILYYGRAYRYAARTIGAVSPEQALHQVFVLRGLLTFFGHPLFTSMTGIGLAVGMRSKSKTVRVVAPLAGFCCAALLHMAFNTAASLLSGRQQLLVFLFVAVPLVLGFVGFVVRQLLLQGRLVRTRLGDYVRVGWLEPGDPVPLSRLRTRLRALWHALFRGPATFLATIRLQRAVTELAYLRDSMDRGLVDATGHRRERVLLARTRTVRPLAVVEPVGAADYPWKRLRRRRTAEVAGYAPPAFPGPAGLGGSFPAVPPSAAAPLGQTATRYSEVDPTWKPPGQQ</sequence>
<dbReference type="Proteomes" id="UP000198504">
    <property type="component" value="Unassembled WGS sequence"/>
</dbReference>
<keyword evidence="2" id="KW-1133">Transmembrane helix</keyword>
<name>A0A1H9CTM5_9ACTN</name>
<feature type="transmembrane region" description="Helical" evidence="2">
    <location>
        <begin position="114"/>
        <end position="133"/>
    </location>
</feature>
<feature type="transmembrane region" description="Helical" evidence="2">
    <location>
        <begin position="84"/>
        <end position="105"/>
    </location>
</feature>
<dbReference type="EMBL" id="FOFA01000002">
    <property type="protein sequence ID" value="SEQ03928.1"/>
    <property type="molecule type" value="Genomic_DNA"/>
</dbReference>
<dbReference type="STRING" id="1036181.SAMN05421756_102307"/>
<evidence type="ECO:0000256" key="1">
    <source>
        <dbReference type="SAM" id="MobiDB-lite"/>
    </source>
</evidence>
<feature type="transmembrane region" description="Helical" evidence="2">
    <location>
        <begin position="192"/>
        <end position="211"/>
    </location>
</feature>
<keyword evidence="4" id="KW-1185">Reference proteome</keyword>
<feature type="region of interest" description="Disordered" evidence="1">
    <location>
        <begin position="1"/>
        <end position="29"/>
    </location>
</feature>
<feature type="transmembrane region" description="Helical" evidence="2">
    <location>
        <begin position="300"/>
        <end position="323"/>
    </location>
</feature>
<gene>
    <name evidence="3" type="ORF">SAMN05421756_102307</name>
</gene>
<accession>A0A1H9CTM5</accession>
<dbReference type="PANTHER" id="PTHR36844">
    <property type="entry name" value="PROTEASE PRSW"/>
    <property type="match status" value="1"/>
</dbReference>
<dbReference type="InterPro" id="IPR026898">
    <property type="entry name" value="PrsW"/>
</dbReference>
<reference evidence="4" key="1">
    <citation type="submission" date="2016-10" db="EMBL/GenBank/DDBJ databases">
        <authorList>
            <person name="Varghese N."/>
            <person name="Submissions S."/>
        </authorList>
    </citation>
    <scope>NUCLEOTIDE SEQUENCE [LARGE SCALE GENOMIC DNA]</scope>
    <source>
        <strain evidence="4">CGMCC 4.6856</strain>
    </source>
</reference>
<organism evidence="3 4">
    <name type="scientific">Microlunatus flavus</name>
    <dbReference type="NCBI Taxonomy" id="1036181"/>
    <lineage>
        <taxon>Bacteria</taxon>
        <taxon>Bacillati</taxon>
        <taxon>Actinomycetota</taxon>
        <taxon>Actinomycetes</taxon>
        <taxon>Propionibacteriales</taxon>
        <taxon>Propionibacteriaceae</taxon>
        <taxon>Microlunatus</taxon>
    </lineage>
</organism>
<dbReference type="RefSeq" id="WP_139209765.1">
    <property type="nucleotide sequence ID" value="NZ_FOFA01000002.1"/>
</dbReference>
<evidence type="ECO:0000256" key="2">
    <source>
        <dbReference type="SAM" id="Phobius"/>
    </source>
</evidence>
<protein>
    <submittedName>
        <fullName evidence="3">Membrane proteinase PrsW, cleaves anti-sigma factor RsiW, M82 family</fullName>
    </submittedName>
</protein>
<evidence type="ECO:0000313" key="4">
    <source>
        <dbReference type="Proteomes" id="UP000198504"/>
    </source>
</evidence>
<feature type="transmembrane region" description="Helical" evidence="2">
    <location>
        <begin position="44"/>
        <end position="64"/>
    </location>
</feature>
<dbReference type="GO" id="GO:0008233">
    <property type="term" value="F:peptidase activity"/>
    <property type="evidence" value="ECO:0007669"/>
    <property type="project" value="InterPro"/>
</dbReference>
<keyword evidence="2" id="KW-0472">Membrane</keyword>
<feature type="transmembrane region" description="Helical" evidence="2">
    <location>
        <begin position="271"/>
        <end position="294"/>
    </location>
</feature>
<feature type="transmembrane region" description="Helical" evidence="2">
    <location>
        <begin position="235"/>
        <end position="259"/>
    </location>
</feature>
<dbReference type="OrthoDB" id="9785431at2"/>
<dbReference type="Pfam" id="PF13367">
    <property type="entry name" value="PrsW-protease"/>
    <property type="match status" value="1"/>
</dbReference>
<evidence type="ECO:0000313" key="3">
    <source>
        <dbReference type="EMBL" id="SEQ03928.1"/>
    </source>
</evidence>
<dbReference type="AlphaFoldDB" id="A0A1H9CTM5"/>
<dbReference type="PANTHER" id="PTHR36844:SF1">
    <property type="entry name" value="PROTEASE PRSW"/>
    <property type="match status" value="1"/>
</dbReference>
<feature type="compositionally biased region" description="Basic and acidic residues" evidence="1">
    <location>
        <begin position="12"/>
        <end position="21"/>
    </location>
</feature>
<feature type="region of interest" description="Disordered" evidence="1">
    <location>
        <begin position="463"/>
        <end position="490"/>
    </location>
</feature>
<keyword evidence="2" id="KW-0812">Transmembrane</keyword>
<proteinExistence type="predicted"/>